<dbReference type="AlphaFoldDB" id="A0AAD9IVZ1"/>
<comment type="caution">
    <text evidence="2">The sequence shown here is derived from an EMBL/GenBank/DDBJ whole genome shotgun (WGS) entry which is preliminary data.</text>
</comment>
<protein>
    <submittedName>
        <fullName evidence="2">Uncharacterized protein</fullName>
    </submittedName>
</protein>
<keyword evidence="3" id="KW-1185">Reference proteome</keyword>
<keyword evidence="1" id="KW-1133">Transmembrane helix</keyword>
<dbReference type="PANTHER" id="PTHR23302">
    <property type="entry name" value="TRANSMEMBRANE CHANNEL-RELATED"/>
    <property type="match status" value="1"/>
</dbReference>
<dbReference type="InterPro" id="IPR038900">
    <property type="entry name" value="TMC"/>
</dbReference>
<accession>A0AAD9IVZ1</accession>
<dbReference type="PANTHER" id="PTHR23302:SF40">
    <property type="entry name" value="TRANSMEMBRANE CHANNEL-LIKE PROTEIN"/>
    <property type="match status" value="1"/>
</dbReference>
<dbReference type="GO" id="GO:0008381">
    <property type="term" value="F:mechanosensitive monoatomic ion channel activity"/>
    <property type="evidence" value="ECO:0007669"/>
    <property type="project" value="TreeGrafter"/>
</dbReference>
<dbReference type="GO" id="GO:0005886">
    <property type="term" value="C:plasma membrane"/>
    <property type="evidence" value="ECO:0007669"/>
    <property type="project" value="InterPro"/>
</dbReference>
<organism evidence="2 3">
    <name type="scientific">Paralvinella palmiformis</name>
    <dbReference type="NCBI Taxonomy" id="53620"/>
    <lineage>
        <taxon>Eukaryota</taxon>
        <taxon>Metazoa</taxon>
        <taxon>Spiralia</taxon>
        <taxon>Lophotrochozoa</taxon>
        <taxon>Annelida</taxon>
        <taxon>Polychaeta</taxon>
        <taxon>Sedentaria</taxon>
        <taxon>Canalipalpata</taxon>
        <taxon>Terebellida</taxon>
        <taxon>Terebelliformia</taxon>
        <taxon>Alvinellidae</taxon>
        <taxon>Paralvinella</taxon>
    </lineage>
</organism>
<name>A0AAD9IVZ1_9ANNE</name>
<evidence type="ECO:0000313" key="2">
    <source>
        <dbReference type="EMBL" id="KAK2141587.1"/>
    </source>
</evidence>
<keyword evidence="1" id="KW-0472">Membrane</keyword>
<feature type="transmembrane region" description="Helical" evidence="1">
    <location>
        <begin position="31"/>
        <end position="50"/>
    </location>
</feature>
<reference evidence="2" key="1">
    <citation type="journal article" date="2023" name="Mol. Biol. Evol.">
        <title>Third-Generation Sequencing Reveals the Adaptive Role of the Epigenome in Three Deep-Sea Polychaetes.</title>
        <authorList>
            <person name="Perez M."/>
            <person name="Aroh O."/>
            <person name="Sun Y."/>
            <person name="Lan Y."/>
            <person name="Juniper S.K."/>
            <person name="Young C.R."/>
            <person name="Angers B."/>
            <person name="Qian P.Y."/>
        </authorList>
    </citation>
    <scope>NUCLEOTIDE SEQUENCE</scope>
    <source>
        <strain evidence="2">P08H-3</strain>
    </source>
</reference>
<evidence type="ECO:0000313" key="3">
    <source>
        <dbReference type="Proteomes" id="UP001208570"/>
    </source>
</evidence>
<dbReference type="Proteomes" id="UP001208570">
    <property type="component" value="Unassembled WGS sequence"/>
</dbReference>
<keyword evidence="1" id="KW-0812">Transmembrane</keyword>
<sequence>MSLITALYPSIFDLIGLMEKYHPRINLRWQLARILVLYLLNLYTLIIALYHKPEYGEFKIAENILHLINNQAMVW</sequence>
<proteinExistence type="predicted"/>
<evidence type="ECO:0000256" key="1">
    <source>
        <dbReference type="SAM" id="Phobius"/>
    </source>
</evidence>
<dbReference type="EMBL" id="JAODUP010001073">
    <property type="protein sequence ID" value="KAK2141587.1"/>
    <property type="molecule type" value="Genomic_DNA"/>
</dbReference>
<gene>
    <name evidence="2" type="ORF">LSH36_1073g00007</name>
</gene>